<protein>
    <submittedName>
        <fullName evidence="2">Uncharacterized protein</fullName>
    </submittedName>
</protein>
<accession>A0A383VS11</accession>
<dbReference type="AlphaFoldDB" id="A0A383VS11"/>
<dbReference type="EMBL" id="FNXT01000851">
    <property type="protein sequence ID" value="SZX68305.1"/>
    <property type="molecule type" value="Genomic_DNA"/>
</dbReference>
<keyword evidence="3" id="KW-1185">Reference proteome</keyword>
<feature type="compositionally biased region" description="Low complexity" evidence="1">
    <location>
        <begin position="70"/>
        <end position="87"/>
    </location>
</feature>
<reference evidence="2 3" key="1">
    <citation type="submission" date="2016-10" db="EMBL/GenBank/DDBJ databases">
        <authorList>
            <person name="Cai Z."/>
        </authorList>
    </citation>
    <scope>NUCLEOTIDE SEQUENCE [LARGE SCALE GENOMIC DNA]</scope>
</reference>
<sequence length="112" mass="11727">MPDVEQAAETARFWVSFGQAAGLVGVTAAATAIGAAIASKAIDNVDAAALQDMGASSSSSSSQRRKRLTLEQAEQLQQQQQQQQQQETDGPRRCRVFAIQGTGMGDSSTGPD</sequence>
<gene>
    <name evidence="2" type="ORF">BQ4739_LOCUS8666</name>
</gene>
<organism evidence="2 3">
    <name type="scientific">Tetradesmus obliquus</name>
    <name type="common">Green alga</name>
    <name type="synonym">Acutodesmus obliquus</name>
    <dbReference type="NCBI Taxonomy" id="3088"/>
    <lineage>
        <taxon>Eukaryota</taxon>
        <taxon>Viridiplantae</taxon>
        <taxon>Chlorophyta</taxon>
        <taxon>core chlorophytes</taxon>
        <taxon>Chlorophyceae</taxon>
        <taxon>CS clade</taxon>
        <taxon>Sphaeropleales</taxon>
        <taxon>Scenedesmaceae</taxon>
        <taxon>Tetradesmus</taxon>
    </lineage>
</organism>
<feature type="region of interest" description="Disordered" evidence="1">
    <location>
        <begin position="52"/>
        <end position="112"/>
    </location>
</feature>
<proteinExistence type="predicted"/>
<evidence type="ECO:0000256" key="1">
    <source>
        <dbReference type="SAM" id="MobiDB-lite"/>
    </source>
</evidence>
<evidence type="ECO:0000313" key="2">
    <source>
        <dbReference type="EMBL" id="SZX68305.1"/>
    </source>
</evidence>
<name>A0A383VS11_TETOB</name>
<dbReference type="Proteomes" id="UP000256970">
    <property type="component" value="Unassembled WGS sequence"/>
</dbReference>
<evidence type="ECO:0000313" key="3">
    <source>
        <dbReference type="Proteomes" id="UP000256970"/>
    </source>
</evidence>